<keyword evidence="6" id="KW-0472">Membrane</keyword>
<dbReference type="InterPro" id="IPR050710">
    <property type="entry name" value="Band7/mec-2_domain"/>
</dbReference>
<reference evidence="8" key="2">
    <citation type="submission" date="2020-09" db="EMBL/GenBank/DDBJ databases">
        <authorList>
            <person name="Sun Q."/>
            <person name="Sedlacek I."/>
        </authorList>
    </citation>
    <scope>NUCLEOTIDE SEQUENCE</scope>
    <source>
        <strain evidence="8">CCM 7217</strain>
    </source>
</reference>
<protein>
    <submittedName>
        <fullName evidence="8">Phosphoesterase</fullName>
    </submittedName>
</protein>
<comment type="caution">
    <text evidence="8">The sequence shown here is derived from an EMBL/GenBank/DDBJ whole genome shotgun (WGS) entry which is preliminary data.</text>
</comment>
<dbReference type="PRINTS" id="PR00721">
    <property type="entry name" value="STOMATIN"/>
</dbReference>
<feature type="compositionally biased region" description="Acidic residues" evidence="5">
    <location>
        <begin position="407"/>
        <end position="419"/>
    </location>
</feature>
<name>A0A830EBS5_9EURY</name>
<evidence type="ECO:0000256" key="1">
    <source>
        <dbReference type="ARBA" id="ARBA00004167"/>
    </source>
</evidence>
<evidence type="ECO:0000256" key="6">
    <source>
        <dbReference type="SAM" id="Phobius"/>
    </source>
</evidence>
<dbReference type="InterPro" id="IPR001107">
    <property type="entry name" value="Band_7"/>
</dbReference>
<sequence>MDLLALQAGLGIGGVVAGLLVLVLAIVTVYQMVEIVDAYEKKALTVFGEFRRLLEPGINFIPPFVSRTYAFDMRTQTLDVPRQEAITRDNSPVTADAVVYIKVMDAKKAFLEVDDYKRAVSNLAQTTLRAVLGDMELDDTLNKRQEINARIRKELDEPTDEWGVRVESVEVREVNPSADVQQAMEQQTSAERRRRAMILEAQGERRSAVEQAEGEKQSNIIRAQGEKQSQILEAQGDAISTVLRAKSAESMGERAIIDKGMETLERIGQGESTTFVLPQELTSLVGRYGKQLTGSDVQDTEGLSSKQFDEETRELIGLDDIEEILGQIDQAAEMDVEQLEQEAEAIKAGAEVNDIKSPDEVIAEADESETPIKSSDEVVAESEGADGAADESADANSAGNGQPATDAGDEGDGDDESEMSFEKDLE</sequence>
<dbReference type="GO" id="GO:0098552">
    <property type="term" value="C:side of membrane"/>
    <property type="evidence" value="ECO:0007669"/>
    <property type="project" value="UniProtKB-ARBA"/>
</dbReference>
<dbReference type="RefSeq" id="WP_188424042.1">
    <property type="nucleotide sequence ID" value="NZ_BMCI01000004.1"/>
</dbReference>
<evidence type="ECO:0000313" key="8">
    <source>
        <dbReference type="EMBL" id="GGC62299.1"/>
    </source>
</evidence>
<evidence type="ECO:0000256" key="2">
    <source>
        <dbReference type="ARBA" id="ARBA00008164"/>
    </source>
</evidence>
<dbReference type="InterPro" id="IPR036013">
    <property type="entry name" value="Band_7/SPFH_dom_sf"/>
</dbReference>
<comment type="subcellular location">
    <subcellularLocation>
        <location evidence="1">Membrane</location>
        <topology evidence="1">Single-pass membrane protein</topology>
    </subcellularLocation>
</comment>
<dbReference type="Proteomes" id="UP000646833">
    <property type="component" value="Unassembled WGS sequence"/>
</dbReference>
<feature type="region of interest" description="Disordered" evidence="5">
    <location>
        <begin position="350"/>
        <end position="426"/>
    </location>
</feature>
<dbReference type="PANTHER" id="PTHR43327">
    <property type="entry name" value="STOMATIN-LIKE PROTEIN 2, MITOCHONDRIAL"/>
    <property type="match status" value="1"/>
</dbReference>
<evidence type="ECO:0000259" key="7">
    <source>
        <dbReference type="SMART" id="SM00244"/>
    </source>
</evidence>
<dbReference type="FunFam" id="3.30.479.30:FF:000004">
    <property type="entry name" value="Putative membrane protease family, stomatin"/>
    <property type="match status" value="1"/>
</dbReference>
<organism evidence="8 9">
    <name type="scientific">Haloferax sulfurifontis</name>
    <dbReference type="NCBI Taxonomy" id="255616"/>
    <lineage>
        <taxon>Archaea</taxon>
        <taxon>Methanobacteriati</taxon>
        <taxon>Methanobacteriota</taxon>
        <taxon>Stenosarchaea group</taxon>
        <taxon>Halobacteria</taxon>
        <taxon>Halobacteriales</taxon>
        <taxon>Haloferacaceae</taxon>
        <taxon>Haloferax</taxon>
    </lineage>
</organism>
<dbReference type="PANTHER" id="PTHR43327:SF10">
    <property type="entry name" value="STOMATIN-LIKE PROTEIN 2, MITOCHONDRIAL"/>
    <property type="match status" value="1"/>
</dbReference>
<dbReference type="EMBL" id="BMCI01000004">
    <property type="protein sequence ID" value="GGC62299.1"/>
    <property type="molecule type" value="Genomic_DNA"/>
</dbReference>
<reference evidence="8" key="1">
    <citation type="journal article" date="2014" name="Int. J. Syst. Evol. Microbiol.">
        <title>Complete genome sequence of Corynebacterium casei LMG S-19264T (=DSM 44701T), isolated from a smear-ripened cheese.</title>
        <authorList>
            <consortium name="US DOE Joint Genome Institute (JGI-PGF)"/>
            <person name="Walter F."/>
            <person name="Albersmeier A."/>
            <person name="Kalinowski J."/>
            <person name="Ruckert C."/>
        </authorList>
    </citation>
    <scope>NUCLEOTIDE SEQUENCE</scope>
    <source>
        <strain evidence="8">CCM 7217</strain>
    </source>
</reference>
<keyword evidence="4 6" id="KW-1133">Transmembrane helix</keyword>
<evidence type="ECO:0000313" key="9">
    <source>
        <dbReference type="Proteomes" id="UP000646833"/>
    </source>
</evidence>
<evidence type="ECO:0000256" key="4">
    <source>
        <dbReference type="ARBA" id="ARBA00022989"/>
    </source>
</evidence>
<dbReference type="InterPro" id="IPR001972">
    <property type="entry name" value="Stomatin_HflK_fam"/>
</dbReference>
<feature type="domain" description="Band 7" evidence="7">
    <location>
        <begin position="31"/>
        <end position="188"/>
    </location>
</feature>
<keyword evidence="3 6" id="KW-0812">Transmembrane</keyword>
<gene>
    <name evidence="8" type="ORF">GCM10007209_25520</name>
</gene>
<accession>A0A830EBS5</accession>
<comment type="similarity">
    <text evidence="2">Belongs to the band 7/mec-2 family.</text>
</comment>
<dbReference type="GO" id="GO:0005886">
    <property type="term" value="C:plasma membrane"/>
    <property type="evidence" value="ECO:0007669"/>
    <property type="project" value="UniProtKB-ARBA"/>
</dbReference>
<feature type="transmembrane region" description="Helical" evidence="6">
    <location>
        <begin position="12"/>
        <end position="33"/>
    </location>
</feature>
<evidence type="ECO:0000256" key="3">
    <source>
        <dbReference type="ARBA" id="ARBA00022692"/>
    </source>
</evidence>
<dbReference type="AlphaFoldDB" id="A0A830EBS5"/>
<evidence type="ECO:0000256" key="5">
    <source>
        <dbReference type="SAM" id="MobiDB-lite"/>
    </source>
</evidence>
<dbReference type="SUPFAM" id="SSF117892">
    <property type="entry name" value="Band 7/SPFH domain"/>
    <property type="match status" value="1"/>
</dbReference>
<dbReference type="Pfam" id="PF01145">
    <property type="entry name" value="Band_7"/>
    <property type="match status" value="1"/>
</dbReference>
<feature type="compositionally biased region" description="Acidic residues" evidence="5">
    <location>
        <begin position="378"/>
        <end position="393"/>
    </location>
</feature>
<dbReference type="SMART" id="SM00244">
    <property type="entry name" value="PHB"/>
    <property type="match status" value="1"/>
</dbReference>
<proteinExistence type="inferred from homology"/>
<dbReference type="Gene3D" id="3.30.479.30">
    <property type="entry name" value="Band 7 domain"/>
    <property type="match status" value="1"/>
</dbReference>